<gene>
    <name evidence="1" type="ORF">NC653_033639</name>
</gene>
<dbReference type="EMBL" id="JAQIZT010000014">
    <property type="protein sequence ID" value="KAJ6973366.1"/>
    <property type="molecule type" value="Genomic_DNA"/>
</dbReference>
<reference evidence="1" key="1">
    <citation type="journal article" date="2023" name="Mol. Ecol. Resour.">
        <title>Chromosome-level genome assembly of a triploid poplar Populus alba 'Berolinensis'.</title>
        <authorList>
            <person name="Chen S."/>
            <person name="Yu Y."/>
            <person name="Wang X."/>
            <person name="Wang S."/>
            <person name="Zhang T."/>
            <person name="Zhou Y."/>
            <person name="He R."/>
            <person name="Meng N."/>
            <person name="Wang Y."/>
            <person name="Liu W."/>
            <person name="Liu Z."/>
            <person name="Liu J."/>
            <person name="Guo Q."/>
            <person name="Huang H."/>
            <person name="Sederoff R.R."/>
            <person name="Wang G."/>
            <person name="Qu G."/>
            <person name="Chen S."/>
        </authorList>
    </citation>
    <scope>NUCLEOTIDE SEQUENCE</scope>
    <source>
        <strain evidence="1">SC-2020</strain>
    </source>
</reference>
<dbReference type="Proteomes" id="UP001164929">
    <property type="component" value="Chromosome 14"/>
</dbReference>
<organism evidence="1 2">
    <name type="scientific">Populus alba x Populus x berolinensis</name>
    <dbReference type="NCBI Taxonomy" id="444605"/>
    <lineage>
        <taxon>Eukaryota</taxon>
        <taxon>Viridiplantae</taxon>
        <taxon>Streptophyta</taxon>
        <taxon>Embryophyta</taxon>
        <taxon>Tracheophyta</taxon>
        <taxon>Spermatophyta</taxon>
        <taxon>Magnoliopsida</taxon>
        <taxon>eudicotyledons</taxon>
        <taxon>Gunneridae</taxon>
        <taxon>Pentapetalae</taxon>
        <taxon>rosids</taxon>
        <taxon>fabids</taxon>
        <taxon>Malpighiales</taxon>
        <taxon>Salicaceae</taxon>
        <taxon>Saliceae</taxon>
        <taxon>Populus</taxon>
    </lineage>
</organism>
<sequence length="46" mass="4833">MEVAAKKMNATVDAWPSTVPALMDIASFSKSQMTLVSVVTIANSCS</sequence>
<keyword evidence="2" id="KW-1185">Reference proteome</keyword>
<name>A0AAD6LUE8_9ROSI</name>
<evidence type="ECO:0000313" key="2">
    <source>
        <dbReference type="Proteomes" id="UP001164929"/>
    </source>
</evidence>
<accession>A0AAD6LUE8</accession>
<evidence type="ECO:0000313" key="1">
    <source>
        <dbReference type="EMBL" id="KAJ6973366.1"/>
    </source>
</evidence>
<proteinExistence type="predicted"/>
<comment type="caution">
    <text evidence="1">The sequence shown here is derived from an EMBL/GenBank/DDBJ whole genome shotgun (WGS) entry which is preliminary data.</text>
</comment>
<dbReference type="AlphaFoldDB" id="A0AAD6LUE8"/>
<protein>
    <submittedName>
        <fullName evidence="1">Uncharacterized protein</fullName>
    </submittedName>
</protein>